<dbReference type="NCBIfam" id="TIGR01614">
    <property type="entry name" value="PME_inhib"/>
    <property type="match status" value="1"/>
</dbReference>
<reference evidence="4" key="1">
    <citation type="submission" date="2023-07" db="EMBL/GenBank/DDBJ databases">
        <title>draft genome sequence of fig (Ficus carica).</title>
        <authorList>
            <person name="Takahashi T."/>
            <person name="Nishimura K."/>
        </authorList>
    </citation>
    <scope>NUCLEOTIDE SEQUENCE</scope>
</reference>
<feature type="domain" description="Pectinesterase inhibitor" evidence="3">
    <location>
        <begin position="24"/>
        <end position="186"/>
    </location>
</feature>
<proteinExistence type="inferred from homology"/>
<evidence type="ECO:0000256" key="1">
    <source>
        <dbReference type="ARBA" id="ARBA00022729"/>
    </source>
</evidence>
<dbReference type="PANTHER" id="PTHR31080:SF96">
    <property type="entry name" value="21 KDA PROTEIN-LIKE"/>
    <property type="match status" value="1"/>
</dbReference>
<dbReference type="Pfam" id="PF04043">
    <property type="entry name" value="PMEI"/>
    <property type="match status" value="1"/>
</dbReference>
<protein>
    <recommendedName>
        <fullName evidence="3">Pectinesterase inhibitor domain-containing protein</fullName>
    </recommendedName>
</protein>
<evidence type="ECO:0000256" key="2">
    <source>
        <dbReference type="ARBA" id="ARBA00038471"/>
    </source>
</evidence>
<evidence type="ECO:0000313" key="4">
    <source>
        <dbReference type="EMBL" id="GMN32624.1"/>
    </source>
</evidence>
<keyword evidence="1" id="KW-0732">Signal</keyword>
<dbReference type="PANTHER" id="PTHR31080">
    <property type="entry name" value="PECTINESTERASE INHIBITOR-LIKE"/>
    <property type="match status" value="1"/>
</dbReference>
<name>A0AA87Z963_FICCA</name>
<evidence type="ECO:0000259" key="3">
    <source>
        <dbReference type="SMART" id="SM00856"/>
    </source>
</evidence>
<dbReference type="Gene3D" id="1.20.140.40">
    <property type="entry name" value="Invertase/pectin methylesterase inhibitor family protein"/>
    <property type="match status" value="1"/>
</dbReference>
<dbReference type="InterPro" id="IPR035513">
    <property type="entry name" value="Invertase/methylesterase_inhib"/>
</dbReference>
<comment type="similarity">
    <text evidence="2">Belongs to the PMEI family.</text>
</comment>
<sequence length="196" mass="21585">MMIMIMIMITPISTTRSPSHTVDTNTQFIKTSCGITSYPDLCFTTLSSYASEVQNSPKLLATVALSETLKTVRFTSTAMSNMSKNRQDLTAREAEALSDCVEELGDSVEELHRSIEEMGTDKKKNDGSDFELRMSDIKTWVSAALTDEDTCVDGFSDKSMDGSEIKSAVREHIVNVAHMTSNALALVNHYALLHSD</sequence>
<dbReference type="CDD" id="cd15798">
    <property type="entry name" value="PMEI-like_3"/>
    <property type="match status" value="1"/>
</dbReference>
<dbReference type="Gramene" id="FCD_00006708-RA">
    <property type="protein sequence ID" value="FCD_00006708-RA:cds"/>
    <property type="gene ID" value="FCD_00006708"/>
</dbReference>
<dbReference type="SMART" id="SM00856">
    <property type="entry name" value="PMEI"/>
    <property type="match status" value="1"/>
</dbReference>
<dbReference type="AlphaFoldDB" id="A0AA87Z963"/>
<dbReference type="InterPro" id="IPR006501">
    <property type="entry name" value="Pectinesterase_inhib_dom"/>
</dbReference>
<gene>
    <name evidence="4" type="ORF">TIFTF001_003763</name>
</gene>
<dbReference type="EMBL" id="BTGU01000003">
    <property type="protein sequence ID" value="GMN32624.1"/>
    <property type="molecule type" value="Genomic_DNA"/>
</dbReference>
<dbReference type="InterPro" id="IPR051955">
    <property type="entry name" value="PME_Inhibitor"/>
</dbReference>
<comment type="caution">
    <text evidence="4">The sequence shown here is derived from an EMBL/GenBank/DDBJ whole genome shotgun (WGS) entry which is preliminary data.</text>
</comment>
<organism evidence="4 5">
    <name type="scientific">Ficus carica</name>
    <name type="common">Common fig</name>
    <dbReference type="NCBI Taxonomy" id="3494"/>
    <lineage>
        <taxon>Eukaryota</taxon>
        <taxon>Viridiplantae</taxon>
        <taxon>Streptophyta</taxon>
        <taxon>Embryophyta</taxon>
        <taxon>Tracheophyta</taxon>
        <taxon>Spermatophyta</taxon>
        <taxon>Magnoliopsida</taxon>
        <taxon>eudicotyledons</taxon>
        <taxon>Gunneridae</taxon>
        <taxon>Pentapetalae</taxon>
        <taxon>rosids</taxon>
        <taxon>fabids</taxon>
        <taxon>Rosales</taxon>
        <taxon>Moraceae</taxon>
        <taxon>Ficeae</taxon>
        <taxon>Ficus</taxon>
    </lineage>
</organism>
<dbReference type="SUPFAM" id="SSF101148">
    <property type="entry name" value="Plant invertase/pectin methylesterase inhibitor"/>
    <property type="match status" value="1"/>
</dbReference>
<dbReference type="GO" id="GO:0046910">
    <property type="term" value="F:pectinesterase inhibitor activity"/>
    <property type="evidence" value="ECO:0007669"/>
    <property type="project" value="UniProtKB-ARBA"/>
</dbReference>
<evidence type="ECO:0000313" key="5">
    <source>
        <dbReference type="Proteomes" id="UP001187192"/>
    </source>
</evidence>
<keyword evidence="5" id="KW-1185">Reference proteome</keyword>
<dbReference type="Proteomes" id="UP001187192">
    <property type="component" value="Unassembled WGS sequence"/>
</dbReference>
<dbReference type="FunFam" id="1.20.140.40:FF:000005">
    <property type="entry name" value="Pectin methylesterase inhibitor 1"/>
    <property type="match status" value="1"/>
</dbReference>
<accession>A0AA87Z963</accession>